<feature type="region of interest" description="Disordered" evidence="1">
    <location>
        <begin position="157"/>
        <end position="186"/>
    </location>
</feature>
<evidence type="ECO:0000256" key="1">
    <source>
        <dbReference type="SAM" id="MobiDB-lite"/>
    </source>
</evidence>
<sequence length="445" mass="48945">MPAWTIESTHRAHYKPFTEAHLQVYQFPGQPQRKPSPPSIRPPMIDEDTWAKWRRYCYRTTNSIYGSSTFTQKGKSLMASVLQRDHEPPVPPKAKEDQRTPSTADEEPSTTAAPPQGLCQPTQVPPAEGKQPTAVAATSTSQISASAAVATSTAISSASSAPASGPATTTVTAASSAKQSHSCSPGIKATLKSDTNVAKEALPAAKDTAKVADKLPQIGSGEGGSVQDPRKQADMPKPVVSYEDFLQNMCNWARQERLLNQRSALHTAAVLGGVHPQYSSSYKGSFRKLQQDDRPFRGITSKLPNPDIRQRRLCFVSEYADKFGLLQRTFPPSTHRNFTPVEMVRPQVAVQPRPRPPPPPRRTMCSEYMESYRHPPLIKILAESPGWEQASGKLHIRNRCLGITTVERLATRASEAPGGKLRARLLGPRMASRSEHSEWQRSRRS</sequence>
<organism evidence="2 3">
    <name type="scientific">Coilia grayii</name>
    <name type="common">Gray's grenadier anchovy</name>
    <dbReference type="NCBI Taxonomy" id="363190"/>
    <lineage>
        <taxon>Eukaryota</taxon>
        <taxon>Metazoa</taxon>
        <taxon>Chordata</taxon>
        <taxon>Craniata</taxon>
        <taxon>Vertebrata</taxon>
        <taxon>Euteleostomi</taxon>
        <taxon>Actinopterygii</taxon>
        <taxon>Neopterygii</taxon>
        <taxon>Teleostei</taxon>
        <taxon>Clupei</taxon>
        <taxon>Clupeiformes</taxon>
        <taxon>Clupeoidei</taxon>
        <taxon>Engraulidae</taxon>
        <taxon>Coilinae</taxon>
        <taxon>Coilia</taxon>
    </lineage>
</organism>
<feature type="region of interest" description="Disordered" evidence="1">
    <location>
        <begin position="426"/>
        <end position="445"/>
    </location>
</feature>
<comment type="caution">
    <text evidence="2">The sequence shown here is derived from an EMBL/GenBank/DDBJ whole genome shotgun (WGS) entry which is preliminary data.</text>
</comment>
<proteinExistence type="predicted"/>
<name>A0ABD1IX03_9TELE</name>
<dbReference type="AlphaFoldDB" id="A0ABD1IX03"/>
<reference evidence="2 3" key="1">
    <citation type="submission" date="2024-09" db="EMBL/GenBank/DDBJ databases">
        <title>A chromosome-level genome assembly of Gray's grenadier anchovy, Coilia grayii.</title>
        <authorList>
            <person name="Fu Z."/>
        </authorList>
    </citation>
    <scope>NUCLEOTIDE SEQUENCE [LARGE SCALE GENOMIC DNA]</scope>
    <source>
        <strain evidence="2">G4</strain>
        <tissue evidence="2">Muscle</tissue>
    </source>
</reference>
<feature type="region of interest" description="Disordered" evidence="1">
    <location>
        <begin position="82"/>
        <end position="138"/>
    </location>
</feature>
<gene>
    <name evidence="2" type="ORF">ACEWY4_025236</name>
</gene>
<evidence type="ECO:0000313" key="3">
    <source>
        <dbReference type="Proteomes" id="UP001591681"/>
    </source>
</evidence>
<evidence type="ECO:0000313" key="2">
    <source>
        <dbReference type="EMBL" id="KAL2079492.1"/>
    </source>
</evidence>
<feature type="compositionally biased region" description="Basic and acidic residues" evidence="1">
    <location>
        <begin position="83"/>
        <end position="99"/>
    </location>
</feature>
<protein>
    <submittedName>
        <fullName evidence="2">Uncharacterized protein</fullName>
    </submittedName>
</protein>
<dbReference type="Proteomes" id="UP001591681">
    <property type="component" value="Unassembled WGS sequence"/>
</dbReference>
<feature type="compositionally biased region" description="Basic and acidic residues" evidence="1">
    <location>
        <begin position="432"/>
        <end position="445"/>
    </location>
</feature>
<accession>A0ABD1IX03</accession>
<keyword evidence="3" id="KW-1185">Reference proteome</keyword>
<feature type="compositionally biased region" description="Low complexity" evidence="1">
    <location>
        <begin position="157"/>
        <end position="177"/>
    </location>
</feature>
<dbReference type="EMBL" id="JBHFQA010000022">
    <property type="protein sequence ID" value="KAL2079492.1"/>
    <property type="molecule type" value="Genomic_DNA"/>
</dbReference>